<name>A0A7J3I8X1_9CREN</name>
<dbReference type="Pfam" id="PF01904">
    <property type="entry name" value="DUF72"/>
    <property type="match status" value="1"/>
</dbReference>
<dbReference type="AlphaFoldDB" id="A0A7J3I8X1"/>
<dbReference type="EMBL" id="DTBZ01000019">
    <property type="protein sequence ID" value="HGQ17479.1"/>
    <property type="molecule type" value="Genomic_DNA"/>
</dbReference>
<gene>
    <name evidence="1" type="ORF">ENT87_06655</name>
    <name evidence="2" type="ORF">ENU30_00650</name>
</gene>
<dbReference type="EMBL" id="DTAI01000197">
    <property type="protein sequence ID" value="HGN37210.1"/>
    <property type="molecule type" value="Genomic_DNA"/>
</dbReference>
<dbReference type="InterPro" id="IPR002763">
    <property type="entry name" value="DUF72"/>
</dbReference>
<evidence type="ECO:0000313" key="2">
    <source>
        <dbReference type="EMBL" id="HGQ17479.1"/>
    </source>
</evidence>
<sequence length="235" mass="27646">MEIFVGTSGWVYDWNVGGSLDWYLENSGLNAVELNASFYRFPFPNQVKGWARKTSSHGIRWAVKVYRGITHFKRLGGNSLDLWMKFYHLFKPLDRYIDFYLFQMPPTFIRTEDSINRIEMFARAVNLGNRLAIEFRHSSWFLEEVVEICRNLGITVVSIDAPIGRWIVSSNSIVYLRLHGTDVWYGYNYSFKQLKEIAESIISLDPRKIYIFFNNNHWMLENAQTMLNILKSSKI</sequence>
<accession>A0A7J3I8X1</accession>
<protein>
    <submittedName>
        <fullName evidence="1">DUF72 domain-containing protein</fullName>
    </submittedName>
</protein>
<comment type="caution">
    <text evidence="1">The sequence shown here is derived from an EMBL/GenBank/DDBJ whole genome shotgun (WGS) entry which is preliminary data.</text>
</comment>
<organism evidence="1">
    <name type="scientific">Ignisphaera aggregans</name>
    <dbReference type="NCBI Taxonomy" id="334771"/>
    <lineage>
        <taxon>Archaea</taxon>
        <taxon>Thermoproteota</taxon>
        <taxon>Thermoprotei</taxon>
        <taxon>Desulfurococcales</taxon>
        <taxon>Desulfurococcaceae</taxon>
        <taxon>Ignisphaera</taxon>
    </lineage>
</organism>
<dbReference type="SUPFAM" id="SSF117396">
    <property type="entry name" value="TM1631-like"/>
    <property type="match status" value="1"/>
</dbReference>
<dbReference type="PANTHER" id="PTHR30348:SF4">
    <property type="entry name" value="DUF72 DOMAIN-CONTAINING PROTEIN"/>
    <property type="match status" value="1"/>
</dbReference>
<reference evidence="1" key="1">
    <citation type="journal article" date="2020" name="mSystems">
        <title>Genome- and Community-Level Interaction Insights into Carbon Utilization and Element Cycling Functions of Hydrothermarchaeota in Hydrothermal Sediment.</title>
        <authorList>
            <person name="Zhou Z."/>
            <person name="Liu Y."/>
            <person name="Xu W."/>
            <person name="Pan J."/>
            <person name="Luo Z.H."/>
            <person name="Li M."/>
        </authorList>
    </citation>
    <scope>NUCLEOTIDE SEQUENCE [LARGE SCALE GENOMIC DNA]</scope>
    <source>
        <strain evidence="1">SpSt-618</strain>
        <strain evidence="2">SpSt-657</strain>
    </source>
</reference>
<dbReference type="InterPro" id="IPR036520">
    <property type="entry name" value="UPF0759_sf"/>
</dbReference>
<dbReference type="PANTHER" id="PTHR30348">
    <property type="entry name" value="UNCHARACTERIZED PROTEIN YECE"/>
    <property type="match status" value="1"/>
</dbReference>
<dbReference type="Gene3D" id="3.20.20.410">
    <property type="entry name" value="Protein of unknown function UPF0759"/>
    <property type="match status" value="1"/>
</dbReference>
<proteinExistence type="predicted"/>
<evidence type="ECO:0000313" key="1">
    <source>
        <dbReference type="EMBL" id="HGN37210.1"/>
    </source>
</evidence>